<evidence type="ECO:0000313" key="6">
    <source>
        <dbReference type="EMBL" id="ADD67444.1"/>
    </source>
</evidence>
<sequence length="818" mass="92104">MPEKLPHIFLKGLAEPNKIRGQKSPQGSKIPVRTSKSHAQELLKTYQTLVTSFSNRKIEEIGEVEPTQGVYVEFSGLPEHDLAWDRLDKSGLKLLNTKLHEDKAQYATVFISSDKLEVFNKKIDSYLDSYDEAISEQKNPKQKYLIESIEQIHQATVESIIVDGVAPGKTEKWFEVWLIAKKESANDKFEEFRKVTRALQIVTSGSYIVFPDRIVTLAKVSNDSIVKILEYQADVAELREVKALASFWDRMEASEQVDWAKDLYERLTIDNKNNVYICLLDTGVNNEHILLKEFLSDKDSISYDPSWSTVDKDGHGTNMAGIACYGDMVNILETSEPVIINHQLESVKVTPDSGKNPEELLAKITMDSISSIEILEPMRRRFFCSSSTSDASLCVGNPSSWSGAIDQLCFGTLDGHKRLFIQAAGNLHDEEAISYPFVNLASKIEDPCQAWNSVVIGGYTEKISIDDDLYHGCRVIAPKGGLCPASKTSSTWTRRWPIKPDVVFEGGNLAVCSDMVTKAADLSLLTTSHQPMKRQFDAFYATSAATAEAANFVAKLTNDYPDAWPETLRGLLVHSADWTEEMYKQAEADPSNRKSDPTRMLLRMFGYGVPSYEKASYCISNRLVMISEASLKPFVLEEGKSSVSMNEMHIYELPWPVDVLESLGDTEVKLRITLSYYVDPSPDNIGWQSNNGYPSHRLKFDMNTPLEEKEKFILRIGKDSDEKPDTSNNSTRWAVGPQERNRGSVNSDIWIGPASEISKCGIIAVYPASGWWKNRKHLEMYDNEARYSIIISIETPVLEESIYDFVDNIVRNKQSIVI</sequence>
<keyword evidence="3" id="KW-0720">Serine protease</keyword>
<dbReference type="InterPro" id="IPR000209">
    <property type="entry name" value="Peptidase_S8/S53_dom"/>
</dbReference>
<dbReference type="KEGG" id="dap:Dacet_0656"/>
<gene>
    <name evidence="6" type="ordered locus">Dacet_0656</name>
</gene>
<dbReference type="Gene3D" id="3.40.50.200">
    <property type="entry name" value="Peptidase S8/S53 domain"/>
    <property type="match status" value="1"/>
</dbReference>
<keyword evidence="7" id="KW-1185">Reference proteome</keyword>
<dbReference type="GO" id="GO:0006508">
    <property type="term" value="P:proteolysis"/>
    <property type="evidence" value="ECO:0007669"/>
    <property type="project" value="UniProtKB-KW"/>
</dbReference>
<dbReference type="OrthoDB" id="1100338at2"/>
<dbReference type="PaxDb" id="522772-Dacet_0656"/>
<keyword evidence="2" id="KW-0378">Hydrolase</keyword>
<dbReference type="STRING" id="522772.Dacet_0656"/>
<dbReference type="Pfam" id="PF00082">
    <property type="entry name" value="Peptidase_S8"/>
    <property type="match status" value="1"/>
</dbReference>
<feature type="region of interest" description="Disordered" evidence="4">
    <location>
        <begin position="718"/>
        <end position="740"/>
    </location>
</feature>
<feature type="domain" description="Peptidase S8/S53" evidence="5">
    <location>
        <begin position="273"/>
        <end position="608"/>
    </location>
</feature>
<evidence type="ECO:0000256" key="4">
    <source>
        <dbReference type="SAM" id="MobiDB-lite"/>
    </source>
</evidence>
<evidence type="ECO:0000259" key="5">
    <source>
        <dbReference type="Pfam" id="PF00082"/>
    </source>
</evidence>
<protein>
    <recommendedName>
        <fullName evidence="5">Peptidase S8/S53 domain-containing protein</fullName>
    </recommendedName>
</protein>
<organism evidence="6 7">
    <name type="scientific">Denitrovibrio acetiphilus (strain DSM 12809 / NBRC 114555 / N2460)</name>
    <dbReference type="NCBI Taxonomy" id="522772"/>
    <lineage>
        <taxon>Bacteria</taxon>
        <taxon>Pseudomonadati</taxon>
        <taxon>Deferribacterota</taxon>
        <taxon>Deferribacteres</taxon>
        <taxon>Deferribacterales</taxon>
        <taxon>Geovibrionaceae</taxon>
        <taxon>Denitrovibrio</taxon>
    </lineage>
</organism>
<dbReference type="InParanoid" id="D4H4Q0"/>
<evidence type="ECO:0000313" key="7">
    <source>
        <dbReference type="Proteomes" id="UP000002012"/>
    </source>
</evidence>
<dbReference type="InterPro" id="IPR015500">
    <property type="entry name" value="Peptidase_S8_subtilisin-rel"/>
</dbReference>
<dbReference type="InterPro" id="IPR036852">
    <property type="entry name" value="Peptidase_S8/S53_dom_sf"/>
</dbReference>
<dbReference type="GO" id="GO:0004252">
    <property type="term" value="F:serine-type endopeptidase activity"/>
    <property type="evidence" value="ECO:0007669"/>
    <property type="project" value="InterPro"/>
</dbReference>
<keyword evidence="1" id="KW-0645">Protease</keyword>
<dbReference type="PRINTS" id="PR00723">
    <property type="entry name" value="SUBTILISIN"/>
</dbReference>
<accession>D4H4Q0</accession>
<evidence type="ECO:0000256" key="3">
    <source>
        <dbReference type="ARBA" id="ARBA00022825"/>
    </source>
</evidence>
<dbReference type="HOGENOM" id="CLU_017730_1_0_0"/>
<evidence type="ECO:0000256" key="2">
    <source>
        <dbReference type="ARBA" id="ARBA00022801"/>
    </source>
</evidence>
<dbReference type="eggNOG" id="COG1404">
    <property type="taxonomic scope" value="Bacteria"/>
</dbReference>
<evidence type="ECO:0000256" key="1">
    <source>
        <dbReference type="ARBA" id="ARBA00022670"/>
    </source>
</evidence>
<reference evidence="6 7" key="1">
    <citation type="journal article" date="2010" name="Stand. Genomic Sci.">
        <title>Complete genome sequence of Denitrovibrio acetiphilus type strain (N2460).</title>
        <authorList>
            <person name="Kiss H."/>
            <person name="Lang E."/>
            <person name="Lapidus A."/>
            <person name="Copeland A."/>
            <person name="Nolan M."/>
            <person name="Glavina Del Rio T."/>
            <person name="Chen F."/>
            <person name="Lucas S."/>
            <person name="Tice H."/>
            <person name="Cheng J.F."/>
            <person name="Han C."/>
            <person name="Goodwin L."/>
            <person name="Pitluck S."/>
            <person name="Liolios K."/>
            <person name="Pati A."/>
            <person name="Ivanova N."/>
            <person name="Mavromatis K."/>
            <person name="Chen A."/>
            <person name="Palaniappan K."/>
            <person name="Land M."/>
            <person name="Hauser L."/>
            <person name="Chang Y.J."/>
            <person name="Jeffries C.D."/>
            <person name="Detter J.C."/>
            <person name="Brettin T."/>
            <person name="Spring S."/>
            <person name="Rohde M."/>
            <person name="Goker M."/>
            <person name="Woyke T."/>
            <person name="Bristow J."/>
            <person name="Eisen J.A."/>
            <person name="Markowitz V."/>
            <person name="Hugenholtz P."/>
            <person name="Kyrpides N.C."/>
            <person name="Klenk H.P."/>
        </authorList>
    </citation>
    <scope>NUCLEOTIDE SEQUENCE [LARGE SCALE GENOMIC DNA]</scope>
    <source>
        <strain evidence="7">DSM 12809 / NBRC 114555 / N2460</strain>
    </source>
</reference>
<dbReference type="InterPro" id="IPR034074">
    <property type="entry name" value="Y4bN_pept_dom"/>
</dbReference>
<dbReference type="AlphaFoldDB" id="D4H4Q0"/>
<dbReference type="Proteomes" id="UP000002012">
    <property type="component" value="Chromosome"/>
</dbReference>
<dbReference type="EMBL" id="CP001968">
    <property type="protein sequence ID" value="ADD67444.1"/>
    <property type="molecule type" value="Genomic_DNA"/>
</dbReference>
<dbReference type="RefSeq" id="WP_013009988.1">
    <property type="nucleotide sequence ID" value="NC_013943.1"/>
</dbReference>
<proteinExistence type="predicted"/>
<dbReference type="CDD" id="cd04847">
    <property type="entry name" value="Peptidases_S8_Subtilisin_like_2"/>
    <property type="match status" value="1"/>
</dbReference>
<name>D4H4Q0_DENA2</name>
<dbReference type="SUPFAM" id="SSF52743">
    <property type="entry name" value="Subtilisin-like"/>
    <property type="match status" value="1"/>
</dbReference>